<dbReference type="InterPro" id="IPR050553">
    <property type="entry name" value="Thioredoxin_ResA/DsbE_sf"/>
</dbReference>
<dbReference type="RefSeq" id="WP_119763491.1">
    <property type="nucleotide sequence ID" value="NZ_QYUJ01000014.1"/>
</dbReference>
<evidence type="ECO:0000256" key="2">
    <source>
        <dbReference type="ARBA" id="ARBA00022748"/>
    </source>
</evidence>
<dbReference type="GO" id="GO:0030313">
    <property type="term" value="C:cell envelope"/>
    <property type="evidence" value="ECO:0007669"/>
    <property type="project" value="UniProtKB-SubCell"/>
</dbReference>
<dbReference type="InterPro" id="IPR017937">
    <property type="entry name" value="Thioredoxin_CS"/>
</dbReference>
<dbReference type="InterPro" id="IPR013740">
    <property type="entry name" value="Redoxin"/>
</dbReference>
<dbReference type="InterPro" id="IPR013766">
    <property type="entry name" value="Thioredoxin_domain"/>
</dbReference>
<dbReference type="Gene3D" id="3.40.30.10">
    <property type="entry name" value="Glutaredoxin"/>
    <property type="match status" value="1"/>
</dbReference>
<gene>
    <name evidence="7" type="ORF">D3875_10275</name>
</gene>
<dbReference type="EMBL" id="QYUJ01000014">
    <property type="protein sequence ID" value="RJF71891.1"/>
    <property type="molecule type" value="Genomic_DNA"/>
</dbReference>
<feature type="domain" description="Thioredoxin" evidence="6">
    <location>
        <begin position="150"/>
        <end position="277"/>
    </location>
</feature>
<name>A0A418V725_9DEIO</name>
<keyword evidence="4" id="KW-0676">Redox-active center</keyword>
<dbReference type="InterPro" id="IPR036249">
    <property type="entry name" value="Thioredoxin-like_sf"/>
</dbReference>
<dbReference type="CDD" id="cd02966">
    <property type="entry name" value="TlpA_like_family"/>
    <property type="match status" value="1"/>
</dbReference>
<dbReference type="PANTHER" id="PTHR42852">
    <property type="entry name" value="THIOL:DISULFIDE INTERCHANGE PROTEIN DSBE"/>
    <property type="match status" value="1"/>
</dbReference>
<keyword evidence="3" id="KW-1015">Disulfide bond</keyword>
<evidence type="ECO:0000256" key="4">
    <source>
        <dbReference type="ARBA" id="ARBA00023284"/>
    </source>
</evidence>
<comment type="caution">
    <text evidence="7">The sequence shown here is derived from an EMBL/GenBank/DDBJ whole genome shotgun (WGS) entry which is preliminary data.</text>
</comment>
<reference evidence="7 8" key="1">
    <citation type="submission" date="2018-09" db="EMBL/GenBank/DDBJ databases">
        <authorList>
            <person name="Zhu H."/>
        </authorList>
    </citation>
    <scope>NUCLEOTIDE SEQUENCE [LARGE SCALE GENOMIC DNA]</scope>
    <source>
        <strain evidence="7 8">K2S05-167</strain>
    </source>
</reference>
<evidence type="ECO:0000259" key="6">
    <source>
        <dbReference type="PROSITE" id="PS51352"/>
    </source>
</evidence>
<feature type="transmembrane region" description="Helical" evidence="5">
    <location>
        <begin position="41"/>
        <end position="59"/>
    </location>
</feature>
<dbReference type="GO" id="GO:0016491">
    <property type="term" value="F:oxidoreductase activity"/>
    <property type="evidence" value="ECO:0007669"/>
    <property type="project" value="InterPro"/>
</dbReference>
<dbReference type="PANTHER" id="PTHR42852:SF6">
    <property type="entry name" value="THIOL:DISULFIDE INTERCHANGE PROTEIN DSBE"/>
    <property type="match status" value="1"/>
</dbReference>
<evidence type="ECO:0000256" key="1">
    <source>
        <dbReference type="ARBA" id="ARBA00004196"/>
    </source>
</evidence>
<accession>A0A418V725</accession>
<dbReference type="PROSITE" id="PS00194">
    <property type="entry name" value="THIOREDOXIN_1"/>
    <property type="match status" value="1"/>
</dbReference>
<keyword evidence="8" id="KW-1185">Reference proteome</keyword>
<feature type="transmembrane region" description="Helical" evidence="5">
    <location>
        <begin position="79"/>
        <end position="95"/>
    </location>
</feature>
<keyword evidence="5" id="KW-0472">Membrane</keyword>
<dbReference type="SUPFAM" id="SSF52833">
    <property type="entry name" value="Thioredoxin-like"/>
    <property type="match status" value="1"/>
</dbReference>
<sequence>MIGFGPDGMNLGPAFLNWQNLSLLLGLFTWLGLAKFPQAQTTALITLAVARLWAVLPGLTASRPFLDNVWDILDLRRGNWAWLPGLSAGLLYLLIQTWRDMKRVETLADTPRVIGIPRKEIVRTSLLPAALRAAVPALAMGVAPLLLRPVATDATFPDVRFTRLDGRPAELPRPAVVNLWATWCGPCRSELPLLIAEARKDPNLILLNVGELPETVRKFLNGRADGVWLRGEHVTSALHVTGFPTTLVINSKGQVTARHLGPLTRAQLLTLQRQAKETP</sequence>
<keyword evidence="2" id="KW-0201">Cytochrome c-type biogenesis</keyword>
<keyword evidence="5" id="KW-1133">Transmembrane helix</keyword>
<proteinExistence type="predicted"/>
<organism evidence="7 8">
    <name type="scientific">Deinococcus cavernae</name>
    <dbReference type="NCBI Taxonomy" id="2320857"/>
    <lineage>
        <taxon>Bacteria</taxon>
        <taxon>Thermotogati</taxon>
        <taxon>Deinococcota</taxon>
        <taxon>Deinococci</taxon>
        <taxon>Deinococcales</taxon>
        <taxon>Deinococcaceae</taxon>
        <taxon>Deinococcus</taxon>
    </lineage>
</organism>
<evidence type="ECO:0000256" key="3">
    <source>
        <dbReference type="ARBA" id="ARBA00023157"/>
    </source>
</evidence>
<dbReference type="GO" id="GO:0017004">
    <property type="term" value="P:cytochrome complex assembly"/>
    <property type="evidence" value="ECO:0007669"/>
    <property type="project" value="UniProtKB-KW"/>
</dbReference>
<evidence type="ECO:0000313" key="7">
    <source>
        <dbReference type="EMBL" id="RJF71891.1"/>
    </source>
</evidence>
<evidence type="ECO:0000256" key="5">
    <source>
        <dbReference type="SAM" id="Phobius"/>
    </source>
</evidence>
<protein>
    <submittedName>
        <fullName evidence="7">TlpA family protein disulfide reductase</fullName>
    </submittedName>
</protein>
<dbReference type="Proteomes" id="UP000286287">
    <property type="component" value="Unassembled WGS sequence"/>
</dbReference>
<dbReference type="PROSITE" id="PS51352">
    <property type="entry name" value="THIOREDOXIN_2"/>
    <property type="match status" value="1"/>
</dbReference>
<feature type="transmembrane region" description="Helical" evidence="5">
    <location>
        <begin position="15"/>
        <end position="34"/>
    </location>
</feature>
<dbReference type="AlphaFoldDB" id="A0A418V725"/>
<dbReference type="Pfam" id="PF08534">
    <property type="entry name" value="Redoxin"/>
    <property type="match status" value="1"/>
</dbReference>
<comment type="subcellular location">
    <subcellularLocation>
        <location evidence="1">Cell envelope</location>
    </subcellularLocation>
</comment>
<dbReference type="OrthoDB" id="63842at2"/>
<evidence type="ECO:0000313" key="8">
    <source>
        <dbReference type="Proteomes" id="UP000286287"/>
    </source>
</evidence>
<keyword evidence="5" id="KW-0812">Transmembrane</keyword>